<dbReference type="Proteomes" id="UP000636709">
    <property type="component" value="Unassembled WGS sequence"/>
</dbReference>
<keyword evidence="3" id="KW-0789">Thiol protease inhibitor</keyword>
<evidence type="ECO:0000259" key="5">
    <source>
        <dbReference type="SMART" id="SM00043"/>
    </source>
</evidence>
<organism evidence="6 7">
    <name type="scientific">Digitaria exilis</name>
    <dbReference type="NCBI Taxonomy" id="1010633"/>
    <lineage>
        <taxon>Eukaryota</taxon>
        <taxon>Viridiplantae</taxon>
        <taxon>Streptophyta</taxon>
        <taxon>Embryophyta</taxon>
        <taxon>Tracheophyta</taxon>
        <taxon>Spermatophyta</taxon>
        <taxon>Magnoliopsida</taxon>
        <taxon>Liliopsida</taxon>
        <taxon>Poales</taxon>
        <taxon>Poaceae</taxon>
        <taxon>PACMAD clade</taxon>
        <taxon>Panicoideae</taxon>
        <taxon>Panicodae</taxon>
        <taxon>Paniceae</taxon>
        <taxon>Anthephorinae</taxon>
        <taxon>Digitaria</taxon>
    </lineage>
</organism>
<feature type="chain" id="PRO_5032436088" description="Cystatin domain-containing protein" evidence="4">
    <location>
        <begin position="20"/>
        <end position="118"/>
    </location>
</feature>
<dbReference type="InterPro" id="IPR000010">
    <property type="entry name" value="Cystatin_dom"/>
</dbReference>
<dbReference type="InterPro" id="IPR046350">
    <property type="entry name" value="Cystatin_sf"/>
</dbReference>
<dbReference type="OrthoDB" id="752087at2759"/>
<reference evidence="6" key="1">
    <citation type="submission" date="2020-07" db="EMBL/GenBank/DDBJ databases">
        <title>Genome sequence and genetic diversity analysis of an under-domesticated orphan crop, white fonio (Digitaria exilis).</title>
        <authorList>
            <person name="Bennetzen J.L."/>
            <person name="Chen S."/>
            <person name="Ma X."/>
            <person name="Wang X."/>
            <person name="Yssel A.E.J."/>
            <person name="Chaluvadi S.R."/>
            <person name="Johnson M."/>
            <person name="Gangashetty P."/>
            <person name="Hamidou F."/>
            <person name="Sanogo M.D."/>
            <person name="Zwaenepoel A."/>
            <person name="Wallace J."/>
            <person name="Van De Peer Y."/>
            <person name="Van Deynze A."/>
        </authorList>
    </citation>
    <scope>NUCLEOTIDE SEQUENCE</scope>
    <source>
        <tissue evidence="6">Leaves</tissue>
    </source>
</reference>
<evidence type="ECO:0000256" key="2">
    <source>
        <dbReference type="ARBA" id="ARBA00022690"/>
    </source>
</evidence>
<dbReference type="CDD" id="cd00042">
    <property type="entry name" value="CY"/>
    <property type="match status" value="1"/>
</dbReference>
<evidence type="ECO:0000256" key="4">
    <source>
        <dbReference type="SAM" id="SignalP"/>
    </source>
</evidence>
<sequence length="118" mass="12893">MMRTMCSLLLVAAVASALAASPTTAQAQGGQYVPIAYIKDPYVQEIGQWAVADHVKQANDGLTFSKVVSGEKQVVSGLNFRLVIDAFKGDGKDARYQAIVFEQVWTNTRKLRSFRPAN</sequence>
<feature type="domain" description="Cystatin" evidence="5">
    <location>
        <begin position="27"/>
        <end position="117"/>
    </location>
</feature>
<dbReference type="PANTHER" id="PTHR47116">
    <property type="entry name" value="PHLOEM FILAMENT PROTEIN"/>
    <property type="match status" value="1"/>
</dbReference>
<dbReference type="SUPFAM" id="SSF54403">
    <property type="entry name" value="Cystatin/monellin"/>
    <property type="match status" value="1"/>
</dbReference>
<dbReference type="AlphaFoldDB" id="A0A835ANC4"/>
<dbReference type="PROSITE" id="PS00287">
    <property type="entry name" value="CYSTATIN"/>
    <property type="match status" value="1"/>
</dbReference>
<dbReference type="InterPro" id="IPR027214">
    <property type="entry name" value="Cystatin"/>
</dbReference>
<feature type="signal peptide" evidence="4">
    <location>
        <begin position="1"/>
        <end position="19"/>
    </location>
</feature>
<keyword evidence="2" id="KW-0646">Protease inhibitor</keyword>
<dbReference type="EMBL" id="JACEFO010002446">
    <property type="protein sequence ID" value="KAF8659974.1"/>
    <property type="molecule type" value="Genomic_DNA"/>
</dbReference>
<proteinExistence type="inferred from homology"/>
<evidence type="ECO:0000313" key="6">
    <source>
        <dbReference type="EMBL" id="KAF8659974.1"/>
    </source>
</evidence>
<dbReference type="InterPro" id="IPR018073">
    <property type="entry name" value="Prot_inh_cystat_CS"/>
</dbReference>
<evidence type="ECO:0000256" key="1">
    <source>
        <dbReference type="ARBA" id="ARBA00007233"/>
    </source>
</evidence>
<evidence type="ECO:0000313" key="7">
    <source>
        <dbReference type="Proteomes" id="UP000636709"/>
    </source>
</evidence>
<comment type="caution">
    <text evidence="6">The sequence shown here is derived from an EMBL/GenBank/DDBJ whole genome shotgun (WGS) entry which is preliminary data.</text>
</comment>
<comment type="similarity">
    <text evidence="1">Belongs to the cystatin family. Phytocystatin subfamily.</text>
</comment>
<gene>
    <name evidence="6" type="ORF">HU200_058056</name>
</gene>
<protein>
    <recommendedName>
        <fullName evidence="5">Cystatin domain-containing protein</fullName>
    </recommendedName>
</protein>
<dbReference type="GO" id="GO:0004869">
    <property type="term" value="F:cysteine-type endopeptidase inhibitor activity"/>
    <property type="evidence" value="ECO:0007669"/>
    <property type="project" value="UniProtKB-KW"/>
</dbReference>
<accession>A0A835ANC4</accession>
<dbReference type="Gene3D" id="3.10.450.10">
    <property type="match status" value="1"/>
</dbReference>
<keyword evidence="7" id="KW-1185">Reference proteome</keyword>
<evidence type="ECO:0000256" key="3">
    <source>
        <dbReference type="ARBA" id="ARBA00022704"/>
    </source>
</evidence>
<name>A0A835ANC4_9POAL</name>
<keyword evidence="4" id="KW-0732">Signal</keyword>
<dbReference type="SMART" id="SM00043">
    <property type="entry name" value="CY"/>
    <property type="match status" value="1"/>
</dbReference>
<dbReference type="Pfam" id="PF16845">
    <property type="entry name" value="SQAPI"/>
    <property type="match status" value="1"/>
</dbReference>